<reference evidence="3" key="1">
    <citation type="submission" date="2021-01" db="EMBL/GenBank/DDBJ databases">
        <authorList>
            <consortium name="Genoscope - CEA"/>
            <person name="William W."/>
        </authorList>
    </citation>
    <scope>NUCLEOTIDE SEQUENCE</scope>
</reference>
<keyword evidence="1" id="KW-0472">Membrane</keyword>
<sequence>MSRLYPLLITITIALSQTIKLNNPIHVDYYKEKLNEIFLDHNNQLWFEFVKSIEILNPKTTICKTIPYQFDSINPISIPFENITTSLFDNEQKTLFVLESKQLTVIQIIFTNFSLSTYHFRNGQANYISSIERSSYNITNGIALAQLEESLVFILNDQKKIILFDKISKSFEDILELQSQPIWITCANGFLFVGFEDKMIQYSLDLRKLIKINQIELILKESQILMIQQSSIFIQFPFYKVIKITFSQNVLQIEEYLNKNMEIKSLSISGQKISYLTNNYVFFYSGNKLFEEYDKLIQFNDLIILISYKGIHKVLCQFSDEISFPLYIRHQNVSDVHFMNSFGINYHLITRSKNLIQINEISIIESFIQCDDRIGDNQEAVSFIAFADGCNNRRTIAPATSCKFEGKLYFNTISTIYSKFSEIVYIMIMLLFIASVLILLAIFYSRKYQKKAEEYIKIKKDIHKLDQSKDQINQENEY</sequence>
<evidence type="ECO:0000313" key="3">
    <source>
        <dbReference type="EMBL" id="CAD8201542.1"/>
    </source>
</evidence>
<feature type="signal peptide" evidence="2">
    <location>
        <begin position="1"/>
        <end position="16"/>
    </location>
</feature>
<keyword evidence="2" id="KW-0732">Signal</keyword>
<comment type="caution">
    <text evidence="3">The sequence shown here is derived from an EMBL/GenBank/DDBJ whole genome shotgun (WGS) entry which is preliminary data.</text>
</comment>
<dbReference type="AlphaFoldDB" id="A0A8S1XM20"/>
<keyword evidence="1" id="KW-1133">Transmembrane helix</keyword>
<dbReference type="Proteomes" id="UP000689195">
    <property type="component" value="Unassembled WGS sequence"/>
</dbReference>
<accession>A0A8S1XM20</accession>
<evidence type="ECO:0000313" key="4">
    <source>
        <dbReference type="Proteomes" id="UP000689195"/>
    </source>
</evidence>
<dbReference type="EMBL" id="CAJJDO010000128">
    <property type="protein sequence ID" value="CAD8201542.1"/>
    <property type="molecule type" value="Genomic_DNA"/>
</dbReference>
<keyword evidence="4" id="KW-1185">Reference proteome</keyword>
<keyword evidence="1" id="KW-0812">Transmembrane</keyword>
<organism evidence="3 4">
    <name type="scientific">Paramecium pentaurelia</name>
    <dbReference type="NCBI Taxonomy" id="43138"/>
    <lineage>
        <taxon>Eukaryota</taxon>
        <taxon>Sar</taxon>
        <taxon>Alveolata</taxon>
        <taxon>Ciliophora</taxon>
        <taxon>Intramacronucleata</taxon>
        <taxon>Oligohymenophorea</taxon>
        <taxon>Peniculida</taxon>
        <taxon>Parameciidae</taxon>
        <taxon>Paramecium</taxon>
    </lineage>
</organism>
<evidence type="ECO:0000256" key="2">
    <source>
        <dbReference type="SAM" id="SignalP"/>
    </source>
</evidence>
<feature type="chain" id="PRO_5035942633" description="Transmembrane protein" evidence="2">
    <location>
        <begin position="17"/>
        <end position="478"/>
    </location>
</feature>
<protein>
    <recommendedName>
        <fullName evidence="5">Transmembrane protein</fullName>
    </recommendedName>
</protein>
<feature type="transmembrane region" description="Helical" evidence="1">
    <location>
        <begin position="423"/>
        <end position="444"/>
    </location>
</feature>
<name>A0A8S1XM20_9CILI</name>
<gene>
    <name evidence="3" type="ORF">PPENT_87.1.T1280066</name>
</gene>
<evidence type="ECO:0008006" key="5">
    <source>
        <dbReference type="Google" id="ProtNLM"/>
    </source>
</evidence>
<proteinExistence type="predicted"/>
<evidence type="ECO:0000256" key="1">
    <source>
        <dbReference type="SAM" id="Phobius"/>
    </source>
</evidence>
<dbReference type="OrthoDB" id="304246at2759"/>